<dbReference type="EMBL" id="JBHSCL010000003">
    <property type="protein sequence ID" value="MFC4219018.1"/>
    <property type="molecule type" value="Genomic_DNA"/>
</dbReference>
<gene>
    <name evidence="2" type="ORF">ACFOWS_02670</name>
</gene>
<name>A0ABV8PG98_9FLAO</name>
<proteinExistence type="predicted"/>
<dbReference type="Proteomes" id="UP001595841">
    <property type="component" value="Unassembled WGS sequence"/>
</dbReference>
<evidence type="ECO:0000256" key="1">
    <source>
        <dbReference type="SAM" id="SignalP"/>
    </source>
</evidence>
<organism evidence="2 3">
    <name type="scientific">Flagellimonas marina</name>
    <dbReference type="NCBI Taxonomy" id="1775168"/>
    <lineage>
        <taxon>Bacteria</taxon>
        <taxon>Pseudomonadati</taxon>
        <taxon>Bacteroidota</taxon>
        <taxon>Flavobacteriia</taxon>
        <taxon>Flavobacteriales</taxon>
        <taxon>Flavobacteriaceae</taxon>
        <taxon>Flagellimonas</taxon>
    </lineage>
</organism>
<dbReference type="RefSeq" id="WP_379762411.1">
    <property type="nucleotide sequence ID" value="NZ_JBHSCL010000003.1"/>
</dbReference>
<dbReference type="PROSITE" id="PS51257">
    <property type="entry name" value="PROKAR_LIPOPROTEIN"/>
    <property type="match status" value="1"/>
</dbReference>
<evidence type="ECO:0000313" key="2">
    <source>
        <dbReference type="EMBL" id="MFC4219018.1"/>
    </source>
</evidence>
<keyword evidence="1" id="KW-0732">Signal</keyword>
<comment type="caution">
    <text evidence="2">The sequence shown here is derived from an EMBL/GenBank/DDBJ whole genome shotgun (WGS) entry which is preliminary data.</text>
</comment>
<reference evidence="3" key="1">
    <citation type="journal article" date="2019" name="Int. J. Syst. Evol. Microbiol.">
        <title>The Global Catalogue of Microorganisms (GCM) 10K type strain sequencing project: providing services to taxonomists for standard genome sequencing and annotation.</title>
        <authorList>
            <consortium name="The Broad Institute Genomics Platform"/>
            <consortium name="The Broad Institute Genome Sequencing Center for Infectious Disease"/>
            <person name="Wu L."/>
            <person name="Ma J."/>
        </authorList>
    </citation>
    <scope>NUCLEOTIDE SEQUENCE [LARGE SCALE GENOMIC DNA]</scope>
    <source>
        <strain evidence="3">CGMCC 1.15774</strain>
    </source>
</reference>
<sequence>MKRITFTFLALVIFISCAAQNQKARVFPNGIKVLGDPIITAVPLTSHIMILDQDGFSYKISFADFEDQLNISGISGLTVNPNSDPIEIFSGTYAEAQTEYGADPNTWPAELFGIIPDYPTTPVPLSSISYDNSTSGMSATNGQAAIDEMEARVDLNDAKVTNATHTGDVVGSTVLAISAGAVDTDELADNSVTADKISNGSILAEDLSSTFYIPKTPFTPVLEDAANGTIYSVTTNDSFYSKIGNRVFININIIGISTPGTPASTFLISGVPIPATTASTGQIISANVTGSNKSFYSIQARVVSNFIYLDALQTNTQPDAGYHTLNTVSFGASPQSTITISGTYVIN</sequence>
<feature type="chain" id="PRO_5045377292" evidence="1">
    <location>
        <begin position="19"/>
        <end position="347"/>
    </location>
</feature>
<accession>A0ABV8PG98</accession>
<keyword evidence="3" id="KW-1185">Reference proteome</keyword>
<evidence type="ECO:0000313" key="3">
    <source>
        <dbReference type="Proteomes" id="UP001595841"/>
    </source>
</evidence>
<feature type="signal peptide" evidence="1">
    <location>
        <begin position="1"/>
        <end position="18"/>
    </location>
</feature>
<protein>
    <submittedName>
        <fullName evidence="2">Uncharacterized protein</fullName>
    </submittedName>
</protein>